<dbReference type="EMBL" id="FXTN01000007">
    <property type="protein sequence ID" value="SMO80836.1"/>
    <property type="molecule type" value="Genomic_DNA"/>
</dbReference>
<dbReference type="Proteomes" id="UP000320300">
    <property type="component" value="Unassembled WGS sequence"/>
</dbReference>
<dbReference type="SMART" id="SM00448">
    <property type="entry name" value="REC"/>
    <property type="match status" value="1"/>
</dbReference>
<dbReference type="InterPro" id="IPR000792">
    <property type="entry name" value="Tscrpt_reg_LuxR_C"/>
</dbReference>
<dbReference type="PROSITE" id="PS50110">
    <property type="entry name" value="RESPONSE_REGULATORY"/>
    <property type="match status" value="1"/>
</dbReference>
<dbReference type="GO" id="GO:0000160">
    <property type="term" value="P:phosphorelay signal transduction system"/>
    <property type="evidence" value="ECO:0007669"/>
    <property type="project" value="InterPro"/>
</dbReference>
<dbReference type="GO" id="GO:0003677">
    <property type="term" value="F:DNA binding"/>
    <property type="evidence" value="ECO:0007669"/>
    <property type="project" value="UniProtKB-KW"/>
</dbReference>
<evidence type="ECO:0000259" key="4">
    <source>
        <dbReference type="PROSITE" id="PS50043"/>
    </source>
</evidence>
<dbReference type="PANTHER" id="PTHR43214:SF43">
    <property type="entry name" value="TWO-COMPONENT RESPONSE REGULATOR"/>
    <property type="match status" value="1"/>
</dbReference>
<evidence type="ECO:0000256" key="3">
    <source>
        <dbReference type="PROSITE-ProRule" id="PRU00169"/>
    </source>
</evidence>
<gene>
    <name evidence="6" type="ORF">SAMN06265348_107303</name>
</gene>
<evidence type="ECO:0000313" key="7">
    <source>
        <dbReference type="Proteomes" id="UP000320300"/>
    </source>
</evidence>
<dbReference type="PANTHER" id="PTHR43214">
    <property type="entry name" value="TWO-COMPONENT RESPONSE REGULATOR"/>
    <property type="match status" value="1"/>
</dbReference>
<dbReference type="InterPro" id="IPR001789">
    <property type="entry name" value="Sig_transdc_resp-reg_receiver"/>
</dbReference>
<dbReference type="SUPFAM" id="SSF52172">
    <property type="entry name" value="CheY-like"/>
    <property type="match status" value="1"/>
</dbReference>
<dbReference type="Pfam" id="PF00072">
    <property type="entry name" value="Response_reg"/>
    <property type="match status" value="1"/>
</dbReference>
<dbReference type="InterPro" id="IPR016032">
    <property type="entry name" value="Sig_transdc_resp-reg_C-effctor"/>
</dbReference>
<evidence type="ECO:0000313" key="6">
    <source>
        <dbReference type="EMBL" id="SMO80836.1"/>
    </source>
</evidence>
<protein>
    <submittedName>
        <fullName evidence="6">Two component transcriptional regulator, LuxR family</fullName>
    </submittedName>
</protein>
<dbReference type="Pfam" id="PF00196">
    <property type="entry name" value="GerE"/>
    <property type="match status" value="1"/>
</dbReference>
<dbReference type="GO" id="GO:0006355">
    <property type="term" value="P:regulation of DNA-templated transcription"/>
    <property type="evidence" value="ECO:0007669"/>
    <property type="project" value="InterPro"/>
</dbReference>
<dbReference type="AlphaFoldDB" id="A0A521EA76"/>
<name>A0A521EA76_9SPHI</name>
<feature type="domain" description="Response regulatory" evidence="5">
    <location>
        <begin position="1"/>
        <end position="116"/>
    </location>
</feature>
<evidence type="ECO:0000256" key="1">
    <source>
        <dbReference type="ARBA" id="ARBA00022553"/>
    </source>
</evidence>
<reference evidence="6 7" key="1">
    <citation type="submission" date="2017-05" db="EMBL/GenBank/DDBJ databases">
        <authorList>
            <person name="Varghese N."/>
            <person name="Submissions S."/>
        </authorList>
    </citation>
    <scope>NUCLEOTIDE SEQUENCE [LARGE SCALE GENOMIC DNA]</scope>
    <source>
        <strain evidence="6 7">DSM 19036</strain>
    </source>
</reference>
<feature type="modified residue" description="4-aspartylphosphate" evidence="3">
    <location>
        <position position="51"/>
    </location>
</feature>
<keyword evidence="7" id="KW-1185">Reference proteome</keyword>
<sequence length="205" mass="22732">MAIVDDHPIVIEGLKNLLAAQPDLEITGSFTTGTEFLVFLKDHVVDVVLLDITLPDISGIELCKEIRMMAPQTFVLALSNHNERSMIFQMLHNGASGYLLKNASANELINSIHEALEGKVTFSNSIREIMSMPHLTEFREKPAITKRELEILKLIAQGETTAGMAESLFLSKLTIETHRRNLLQKFAVKNVAQLISIATQQGIVP</sequence>
<organism evidence="6 7">
    <name type="scientific">Pedobacter westerhofensis</name>
    <dbReference type="NCBI Taxonomy" id="425512"/>
    <lineage>
        <taxon>Bacteria</taxon>
        <taxon>Pseudomonadati</taxon>
        <taxon>Bacteroidota</taxon>
        <taxon>Sphingobacteriia</taxon>
        <taxon>Sphingobacteriales</taxon>
        <taxon>Sphingobacteriaceae</taxon>
        <taxon>Pedobacter</taxon>
    </lineage>
</organism>
<proteinExistence type="predicted"/>
<dbReference type="CDD" id="cd06170">
    <property type="entry name" value="LuxR_C_like"/>
    <property type="match status" value="1"/>
</dbReference>
<dbReference type="CDD" id="cd17535">
    <property type="entry name" value="REC_NarL-like"/>
    <property type="match status" value="1"/>
</dbReference>
<dbReference type="SMART" id="SM00421">
    <property type="entry name" value="HTH_LUXR"/>
    <property type="match status" value="1"/>
</dbReference>
<evidence type="ECO:0000256" key="2">
    <source>
        <dbReference type="ARBA" id="ARBA00023125"/>
    </source>
</evidence>
<dbReference type="Gene3D" id="3.40.50.2300">
    <property type="match status" value="1"/>
</dbReference>
<dbReference type="InterPro" id="IPR058245">
    <property type="entry name" value="NreC/VraR/RcsB-like_REC"/>
</dbReference>
<accession>A0A521EA76</accession>
<keyword evidence="1 3" id="KW-0597">Phosphoprotein</keyword>
<keyword evidence="2" id="KW-0238">DNA-binding</keyword>
<dbReference type="PRINTS" id="PR00038">
    <property type="entry name" value="HTHLUXR"/>
</dbReference>
<evidence type="ECO:0000259" key="5">
    <source>
        <dbReference type="PROSITE" id="PS50110"/>
    </source>
</evidence>
<feature type="domain" description="HTH luxR-type" evidence="4">
    <location>
        <begin position="137"/>
        <end position="202"/>
    </location>
</feature>
<dbReference type="SUPFAM" id="SSF46894">
    <property type="entry name" value="C-terminal effector domain of the bipartite response regulators"/>
    <property type="match status" value="1"/>
</dbReference>
<dbReference type="InterPro" id="IPR011006">
    <property type="entry name" value="CheY-like_superfamily"/>
</dbReference>
<dbReference type="PROSITE" id="PS50043">
    <property type="entry name" value="HTH_LUXR_2"/>
    <property type="match status" value="1"/>
</dbReference>
<dbReference type="InterPro" id="IPR039420">
    <property type="entry name" value="WalR-like"/>
</dbReference>